<dbReference type="EMBL" id="BOMG01000021">
    <property type="protein sequence ID" value="GID52510.1"/>
    <property type="molecule type" value="Genomic_DNA"/>
</dbReference>
<comment type="caution">
    <text evidence="1">The sequence shown here is derived from an EMBL/GenBank/DDBJ whole genome shotgun (WGS) entry which is preliminary data.</text>
</comment>
<evidence type="ECO:0008006" key="3">
    <source>
        <dbReference type="Google" id="ProtNLM"/>
    </source>
</evidence>
<proteinExistence type="predicted"/>
<evidence type="ECO:0000313" key="1">
    <source>
        <dbReference type="EMBL" id="GID52510.1"/>
    </source>
</evidence>
<evidence type="ECO:0000313" key="2">
    <source>
        <dbReference type="Proteomes" id="UP000612282"/>
    </source>
</evidence>
<accession>A0ABQ3X1W5</accession>
<reference evidence="1 2" key="1">
    <citation type="submission" date="2021-01" db="EMBL/GenBank/DDBJ databases">
        <title>Whole genome shotgun sequence of Actinoplanes couchii NBRC 106145.</title>
        <authorList>
            <person name="Komaki H."/>
            <person name="Tamura T."/>
        </authorList>
    </citation>
    <scope>NUCLEOTIDE SEQUENCE [LARGE SCALE GENOMIC DNA]</scope>
    <source>
        <strain evidence="1 2">NBRC 106145</strain>
    </source>
</reference>
<gene>
    <name evidence="1" type="ORF">Aco03nite_009140</name>
</gene>
<keyword evidence="2" id="KW-1185">Reference proteome</keyword>
<organism evidence="1 2">
    <name type="scientific">Actinoplanes couchii</name>
    <dbReference type="NCBI Taxonomy" id="403638"/>
    <lineage>
        <taxon>Bacteria</taxon>
        <taxon>Bacillati</taxon>
        <taxon>Actinomycetota</taxon>
        <taxon>Actinomycetes</taxon>
        <taxon>Micromonosporales</taxon>
        <taxon>Micromonosporaceae</taxon>
        <taxon>Actinoplanes</taxon>
    </lineage>
</organism>
<name>A0ABQ3X1W5_9ACTN</name>
<dbReference type="Proteomes" id="UP000612282">
    <property type="component" value="Unassembled WGS sequence"/>
</dbReference>
<sequence length="239" mass="26897">MSLTDPSPFSLRLAVLLQVAGQLLTRLLRLIPAVRRAHDERERRHLAAVEAQRWAGEVRVAAQRADAAAERWLELRQHAEEQAEEAWRSWQDADAQLDRTRAAAAFRTPDTLRTTTEYVFRERFLHRAVADAVDRGDLPATVAADLAAGEGGWNPRLHPVEQELVLHRAIAAVRHHLYRQAVETEETVAHDTRLATATRDSLRRELATATEQATAQRHHILPEQQPAAAAMPAWIQQTA</sequence>
<protein>
    <recommendedName>
        <fullName evidence="3">Secreted protein</fullName>
    </recommendedName>
</protein>